<dbReference type="PROSITE" id="PS00378">
    <property type="entry name" value="HEXOKINASE_1"/>
    <property type="match status" value="1"/>
</dbReference>
<sequence length="471" mass="51887">MSTRLNNLLQHIAVRESDSDTMRHVKQRMAMASLASQFTVGKHHLKQLMLYMIHEMIEGLEGRESTLRMLPSYVYKADPSKATGAFYALDLGGTNFRVLRVSCKDGRVVSRTDSKFVIPQQALQGDATDLFDFVARSVKKMMEEKAPEDLNRTVPLGFTFSFPTEQKSINQGVLLKWTKGFATRGVEGKDVVELLQASLRRVHVKVDVVALCNDTVGTLIARYFVDPDAQVGVIIGTGSNACYFEEASAVKKYPAVSARGELQTVVNMECGNFDSKYKFVLPICAYDEAMDATTPNCGFQMQEKLVSGMYLGELARRMLVHLAELRCLPVVLASAMAKPWSFETKFVGMLSADRMPGLQFTRGVIRKLFRVDLTSVEDLHVVRDVCCLVRGRAAQISATFCSAPLAKTHKQGRATVAVDGSVYEKTPSFRRLLQDNMNAILGAECDVTTTLARDGSGVGAAFISALAVSDK</sequence>
<dbReference type="GO" id="GO:0005739">
    <property type="term" value="C:mitochondrion"/>
    <property type="evidence" value="ECO:0007669"/>
    <property type="project" value="TreeGrafter"/>
</dbReference>
<comment type="catalytic activity">
    <reaction evidence="10">
        <text>D-fructose + ATP = D-fructose 6-phosphate + ADP + H(+)</text>
        <dbReference type="Rhea" id="RHEA:16125"/>
        <dbReference type="ChEBI" id="CHEBI:15378"/>
        <dbReference type="ChEBI" id="CHEBI:30616"/>
        <dbReference type="ChEBI" id="CHEBI:37721"/>
        <dbReference type="ChEBI" id="CHEBI:61527"/>
        <dbReference type="ChEBI" id="CHEBI:456216"/>
        <dbReference type="EC" id="2.7.1.1"/>
    </reaction>
    <physiologicalReaction direction="left-to-right" evidence="10">
        <dbReference type="Rhea" id="RHEA:16126"/>
    </physiologicalReaction>
</comment>
<evidence type="ECO:0000256" key="11">
    <source>
        <dbReference type="ARBA" id="ARBA00048160"/>
    </source>
</evidence>
<feature type="domain" description="Hexokinase C-terminal" evidence="14">
    <location>
        <begin position="231"/>
        <end position="465"/>
    </location>
</feature>
<proteinExistence type="inferred from homology"/>
<keyword evidence="16" id="KW-1185">Reference proteome</keyword>
<dbReference type="EMBL" id="MKKU01001290">
    <property type="protein sequence ID" value="RNE96277.1"/>
    <property type="molecule type" value="Genomic_DNA"/>
</dbReference>
<comment type="pathway">
    <text evidence="2">Carbohydrate metabolism; hexose metabolism.</text>
</comment>
<keyword evidence="5 12" id="KW-0547">Nucleotide-binding</keyword>
<comment type="similarity">
    <text evidence="3 12">Belongs to the hexokinase family.</text>
</comment>
<protein>
    <recommendedName>
        <fullName evidence="12">Phosphotransferase</fullName>
        <ecNumber evidence="12">2.7.1.-</ecNumber>
    </recommendedName>
</protein>
<comment type="catalytic activity">
    <reaction evidence="9">
        <text>a D-hexose + ATP = a D-hexose 6-phosphate + ADP + H(+)</text>
        <dbReference type="Rhea" id="RHEA:22740"/>
        <dbReference type="ChEBI" id="CHEBI:4194"/>
        <dbReference type="ChEBI" id="CHEBI:15378"/>
        <dbReference type="ChEBI" id="CHEBI:30616"/>
        <dbReference type="ChEBI" id="CHEBI:229467"/>
        <dbReference type="ChEBI" id="CHEBI:456216"/>
        <dbReference type="EC" id="2.7.1.1"/>
    </reaction>
    <physiologicalReaction direction="left-to-right" evidence="9">
        <dbReference type="Rhea" id="RHEA:22741"/>
    </physiologicalReaction>
</comment>
<keyword evidence="6 12" id="KW-0418">Kinase</keyword>
<dbReference type="GO" id="GO:0005829">
    <property type="term" value="C:cytosol"/>
    <property type="evidence" value="ECO:0007669"/>
    <property type="project" value="TreeGrafter"/>
</dbReference>
<comment type="pathway">
    <text evidence="1">Carbohydrate degradation; glycolysis; D-glyceraldehyde 3-phosphate and glycerone phosphate from D-glucose: step 1/4.</text>
</comment>
<dbReference type="GO" id="GO:0001678">
    <property type="term" value="P:intracellular glucose homeostasis"/>
    <property type="evidence" value="ECO:0007669"/>
    <property type="project" value="InterPro"/>
</dbReference>
<evidence type="ECO:0000256" key="6">
    <source>
        <dbReference type="ARBA" id="ARBA00022777"/>
    </source>
</evidence>
<feature type="domain" description="Hexokinase N-terminal" evidence="13">
    <location>
        <begin position="32"/>
        <end position="222"/>
    </location>
</feature>
<organism evidence="15 16">
    <name type="scientific">Trypanosoma conorhini</name>
    <dbReference type="NCBI Taxonomy" id="83891"/>
    <lineage>
        <taxon>Eukaryota</taxon>
        <taxon>Discoba</taxon>
        <taxon>Euglenozoa</taxon>
        <taxon>Kinetoplastea</taxon>
        <taxon>Metakinetoplastina</taxon>
        <taxon>Trypanosomatida</taxon>
        <taxon>Trypanosomatidae</taxon>
        <taxon>Trypanosoma</taxon>
    </lineage>
</organism>
<comment type="caution">
    <text evidence="15">The sequence shown here is derived from an EMBL/GenBank/DDBJ whole genome shotgun (WGS) entry which is preliminary data.</text>
</comment>
<keyword evidence="8 12" id="KW-0324">Glycolysis</keyword>
<dbReference type="UniPathway" id="UPA00109">
    <property type="reaction ID" value="UER00180"/>
</dbReference>
<accession>A0A3R7M518</accession>
<evidence type="ECO:0000256" key="8">
    <source>
        <dbReference type="ARBA" id="ARBA00023152"/>
    </source>
</evidence>
<dbReference type="Pfam" id="PF03727">
    <property type="entry name" value="Hexokinase_2"/>
    <property type="match status" value="1"/>
</dbReference>
<dbReference type="InterPro" id="IPR001312">
    <property type="entry name" value="Hexokinase"/>
</dbReference>
<dbReference type="GO" id="GO:0008865">
    <property type="term" value="F:fructokinase activity"/>
    <property type="evidence" value="ECO:0007669"/>
    <property type="project" value="TreeGrafter"/>
</dbReference>
<dbReference type="SUPFAM" id="SSF53067">
    <property type="entry name" value="Actin-like ATPase domain"/>
    <property type="match status" value="2"/>
</dbReference>
<evidence type="ECO:0000256" key="3">
    <source>
        <dbReference type="ARBA" id="ARBA00009225"/>
    </source>
</evidence>
<evidence type="ECO:0000259" key="14">
    <source>
        <dbReference type="Pfam" id="PF03727"/>
    </source>
</evidence>
<evidence type="ECO:0000313" key="16">
    <source>
        <dbReference type="Proteomes" id="UP000284403"/>
    </source>
</evidence>
<dbReference type="PANTHER" id="PTHR19443">
    <property type="entry name" value="HEXOKINASE"/>
    <property type="match status" value="1"/>
</dbReference>
<dbReference type="Gene3D" id="3.40.367.20">
    <property type="match status" value="1"/>
</dbReference>
<evidence type="ECO:0000256" key="12">
    <source>
        <dbReference type="RuleBase" id="RU362007"/>
    </source>
</evidence>
<evidence type="ECO:0000256" key="9">
    <source>
        <dbReference type="ARBA" id="ARBA00044613"/>
    </source>
</evidence>
<dbReference type="Gene3D" id="3.30.420.40">
    <property type="match status" value="1"/>
</dbReference>
<dbReference type="InterPro" id="IPR043129">
    <property type="entry name" value="ATPase_NBD"/>
</dbReference>
<dbReference type="PANTHER" id="PTHR19443:SF16">
    <property type="entry name" value="HEXOKINASE TYPE 1-RELATED"/>
    <property type="match status" value="1"/>
</dbReference>
<dbReference type="RefSeq" id="XP_029223298.1">
    <property type="nucleotide sequence ID" value="XM_029376588.1"/>
</dbReference>
<dbReference type="GO" id="GO:0006096">
    <property type="term" value="P:glycolytic process"/>
    <property type="evidence" value="ECO:0007669"/>
    <property type="project" value="UniProtKB-UniPathway"/>
</dbReference>
<evidence type="ECO:0000256" key="10">
    <source>
        <dbReference type="ARBA" id="ARBA00047905"/>
    </source>
</evidence>
<evidence type="ECO:0000256" key="7">
    <source>
        <dbReference type="ARBA" id="ARBA00022840"/>
    </source>
</evidence>
<dbReference type="Proteomes" id="UP000284403">
    <property type="component" value="Unassembled WGS sequence"/>
</dbReference>
<dbReference type="GO" id="GO:0005536">
    <property type="term" value="F:D-glucose binding"/>
    <property type="evidence" value="ECO:0007669"/>
    <property type="project" value="InterPro"/>
</dbReference>
<gene>
    <name evidence="15" type="ORF">Tco025E_09781</name>
</gene>
<dbReference type="FunFam" id="3.30.420.40:FF:000805">
    <property type="entry name" value="Hexokinase-2"/>
    <property type="match status" value="1"/>
</dbReference>
<dbReference type="PROSITE" id="PS51748">
    <property type="entry name" value="HEXOKINASE_2"/>
    <property type="match status" value="1"/>
</dbReference>
<name>A0A3R7M518_9TRYP</name>
<keyword evidence="4 12" id="KW-0808">Transferase</keyword>
<reference evidence="15 16" key="1">
    <citation type="journal article" date="2018" name="BMC Genomics">
        <title>Genomic comparison of Trypanosoma conorhini and Trypanosoma rangeli to Trypanosoma cruzi strains of high and low virulence.</title>
        <authorList>
            <person name="Bradwell K.R."/>
            <person name="Koparde V.N."/>
            <person name="Matveyev A.V."/>
            <person name="Serrano M.G."/>
            <person name="Alves J.M."/>
            <person name="Parikh H."/>
            <person name="Huang B."/>
            <person name="Lee V."/>
            <person name="Espinosa-Alvarez O."/>
            <person name="Ortiz P.A."/>
            <person name="Costa-Martins A.G."/>
            <person name="Teixeira M.M."/>
            <person name="Buck G.A."/>
        </authorList>
    </citation>
    <scope>NUCLEOTIDE SEQUENCE [LARGE SCALE GENOMIC DNA]</scope>
    <source>
        <strain evidence="15 16">025E</strain>
    </source>
</reference>
<keyword evidence="7 12" id="KW-0067">ATP-binding</keyword>
<dbReference type="InterPro" id="IPR022672">
    <property type="entry name" value="Hexokinase_N"/>
</dbReference>
<dbReference type="GO" id="GO:0004340">
    <property type="term" value="F:glucokinase activity"/>
    <property type="evidence" value="ECO:0007669"/>
    <property type="project" value="TreeGrafter"/>
</dbReference>
<evidence type="ECO:0000256" key="4">
    <source>
        <dbReference type="ARBA" id="ARBA00022679"/>
    </source>
</evidence>
<dbReference type="PRINTS" id="PR00475">
    <property type="entry name" value="HEXOKINASE"/>
</dbReference>
<dbReference type="GeneID" id="40323392"/>
<evidence type="ECO:0000256" key="5">
    <source>
        <dbReference type="ARBA" id="ARBA00022741"/>
    </source>
</evidence>
<dbReference type="InterPro" id="IPR019807">
    <property type="entry name" value="Hexokinase_BS"/>
</dbReference>
<evidence type="ECO:0000313" key="15">
    <source>
        <dbReference type="EMBL" id="RNE96277.1"/>
    </source>
</evidence>
<dbReference type="GO" id="GO:0005524">
    <property type="term" value="F:ATP binding"/>
    <property type="evidence" value="ECO:0007669"/>
    <property type="project" value="UniProtKB-UniRule"/>
</dbReference>
<dbReference type="GO" id="GO:0006006">
    <property type="term" value="P:glucose metabolic process"/>
    <property type="evidence" value="ECO:0007669"/>
    <property type="project" value="TreeGrafter"/>
</dbReference>
<dbReference type="OrthoDB" id="268883at2759"/>
<dbReference type="FunFam" id="3.40.367.20:FF:000010">
    <property type="entry name" value="Phosphotransferase"/>
    <property type="match status" value="1"/>
</dbReference>
<comment type="catalytic activity">
    <reaction evidence="11">
        <text>D-glucose + ATP = D-glucose 6-phosphate + ADP + H(+)</text>
        <dbReference type="Rhea" id="RHEA:17825"/>
        <dbReference type="ChEBI" id="CHEBI:4167"/>
        <dbReference type="ChEBI" id="CHEBI:15378"/>
        <dbReference type="ChEBI" id="CHEBI:30616"/>
        <dbReference type="ChEBI" id="CHEBI:61548"/>
        <dbReference type="ChEBI" id="CHEBI:456216"/>
        <dbReference type="EC" id="2.7.1.1"/>
    </reaction>
    <physiologicalReaction direction="left-to-right" evidence="11">
        <dbReference type="Rhea" id="RHEA:17826"/>
    </physiologicalReaction>
</comment>
<dbReference type="InterPro" id="IPR022673">
    <property type="entry name" value="Hexokinase_C"/>
</dbReference>
<dbReference type="AlphaFoldDB" id="A0A3R7M518"/>
<evidence type="ECO:0000256" key="2">
    <source>
        <dbReference type="ARBA" id="ARBA00005028"/>
    </source>
</evidence>
<evidence type="ECO:0000256" key="1">
    <source>
        <dbReference type="ARBA" id="ARBA00004888"/>
    </source>
</evidence>
<evidence type="ECO:0000259" key="13">
    <source>
        <dbReference type="Pfam" id="PF00349"/>
    </source>
</evidence>
<dbReference type="EC" id="2.7.1.-" evidence="12"/>
<dbReference type="Pfam" id="PF00349">
    <property type="entry name" value="Hexokinase_1"/>
    <property type="match status" value="1"/>
</dbReference>